<accession>A0ABN9XQM3</accession>
<evidence type="ECO:0000256" key="1">
    <source>
        <dbReference type="ARBA" id="ARBA00004439"/>
    </source>
</evidence>
<keyword evidence="4 10" id="KW-0812">Transmembrane</keyword>
<dbReference type="SUPFAM" id="SSF103481">
    <property type="entry name" value="Multidrug resistance efflux transporter EmrE"/>
    <property type="match status" value="1"/>
</dbReference>
<evidence type="ECO:0000256" key="8">
    <source>
        <dbReference type="ARBA" id="ARBA00023329"/>
    </source>
</evidence>
<dbReference type="InterPro" id="IPR050186">
    <property type="entry name" value="TPT_transporter"/>
</dbReference>
<dbReference type="Proteomes" id="UP001189429">
    <property type="component" value="Unassembled WGS sequence"/>
</dbReference>
<evidence type="ECO:0000256" key="4">
    <source>
        <dbReference type="ARBA" id="ARBA00022692"/>
    </source>
</evidence>
<feature type="compositionally biased region" description="Basic and acidic residues" evidence="9">
    <location>
        <begin position="232"/>
        <end position="258"/>
    </location>
</feature>
<evidence type="ECO:0000256" key="5">
    <source>
        <dbReference type="ARBA" id="ARBA00022989"/>
    </source>
</evidence>
<feature type="transmembrane region" description="Helical" evidence="10">
    <location>
        <begin position="68"/>
        <end position="86"/>
    </location>
</feature>
<gene>
    <name evidence="11" type="ORF">PCOR1329_LOCUS77990</name>
</gene>
<feature type="transmembrane region" description="Helical" evidence="10">
    <location>
        <begin position="44"/>
        <end position="61"/>
    </location>
</feature>
<evidence type="ECO:0000256" key="2">
    <source>
        <dbReference type="ARBA" id="ARBA00004653"/>
    </source>
</evidence>
<dbReference type="Pfam" id="PF08449">
    <property type="entry name" value="UAA"/>
    <property type="match status" value="1"/>
</dbReference>
<evidence type="ECO:0008006" key="13">
    <source>
        <dbReference type="Google" id="ProtNLM"/>
    </source>
</evidence>
<keyword evidence="5 10" id="KW-1133">Transmembrane helix</keyword>
<evidence type="ECO:0000256" key="3">
    <source>
        <dbReference type="ARBA" id="ARBA00022448"/>
    </source>
</evidence>
<evidence type="ECO:0000256" key="10">
    <source>
        <dbReference type="SAM" id="Phobius"/>
    </source>
</evidence>
<feature type="transmembrane region" description="Helical" evidence="10">
    <location>
        <begin position="98"/>
        <end position="121"/>
    </location>
</feature>
<reference evidence="11" key="1">
    <citation type="submission" date="2023-10" db="EMBL/GenBank/DDBJ databases">
        <authorList>
            <person name="Chen Y."/>
            <person name="Shah S."/>
            <person name="Dougan E. K."/>
            <person name="Thang M."/>
            <person name="Chan C."/>
        </authorList>
    </citation>
    <scope>NUCLEOTIDE SEQUENCE [LARGE SCALE GENOMIC DNA]</scope>
</reference>
<keyword evidence="6" id="KW-0333">Golgi apparatus</keyword>
<keyword evidence="12" id="KW-1185">Reference proteome</keyword>
<dbReference type="InterPro" id="IPR013657">
    <property type="entry name" value="SCL35B1-4/HUT1"/>
</dbReference>
<comment type="caution">
    <text evidence="11">The sequence shown here is derived from an EMBL/GenBank/DDBJ whole genome shotgun (WGS) entry which is preliminary data.</text>
</comment>
<comment type="subcellular location">
    <subcellularLocation>
        <location evidence="1">Cytoplasmic vesicle membrane</location>
        <topology evidence="1">Multi-pass membrane protein</topology>
    </subcellularLocation>
    <subcellularLocation>
        <location evidence="2">Golgi apparatus membrane</location>
        <topology evidence="2">Multi-pass membrane protein</topology>
    </subcellularLocation>
</comment>
<feature type="transmembrane region" description="Helical" evidence="10">
    <location>
        <begin position="167"/>
        <end position="189"/>
    </location>
</feature>
<proteinExistence type="predicted"/>
<organism evidence="11 12">
    <name type="scientific">Prorocentrum cordatum</name>
    <dbReference type="NCBI Taxonomy" id="2364126"/>
    <lineage>
        <taxon>Eukaryota</taxon>
        <taxon>Sar</taxon>
        <taxon>Alveolata</taxon>
        <taxon>Dinophyceae</taxon>
        <taxon>Prorocentrales</taxon>
        <taxon>Prorocentraceae</taxon>
        <taxon>Prorocentrum</taxon>
    </lineage>
</organism>
<dbReference type="PANTHER" id="PTHR11132">
    <property type="entry name" value="SOLUTE CARRIER FAMILY 35"/>
    <property type="match status" value="1"/>
</dbReference>
<evidence type="ECO:0000256" key="7">
    <source>
        <dbReference type="ARBA" id="ARBA00023136"/>
    </source>
</evidence>
<keyword evidence="8" id="KW-0968">Cytoplasmic vesicle</keyword>
<sequence>MLEVEQVPWARCLKVVVPINRFNFLTQSLGMYAFLSISVPEFQILKSMTIVMVLVFAWLLVTEKVSRLLVCSVLVIAGGVCLSAAYGNDSKVGGGHSATNTLIGVVLMLLASTFEATKTVISQVLMEKMPLFDGIYHSSPAFVLLAAVFVGCMEAKHIYHYEVSGSVVGLLAANAMATGVIVLSSFWFLKLAGALSSHAEGRHVCALHRPHVLDVLLRGVLQRPAVRRHHGHPDGHGHVGLREAGPEGRGDHGRDQVLGKDTTLPRAARAISGLLGIRAKCTFA</sequence>
<keyword evidence="3" id="KW-0813">Transport</keyword>
<dbReference type="InterPro" id="IPR037185">
    <property type="entry name" value="EmrE-like"/>
</dbReference>
<evidence type="ECO:0000256" key="9">
    <source>
        <dbReference type="SAM" id="MobiDB-lite"/>
    </source>
</evidence>
<dbReference type="EMBL" id="CAUYUJ010020837">
    <property type="protein sequence ID" value="CAK0900785.1"/>
    <property type="molecule type" value="Genomic_DNA"/>
</dbReference>
<feature type="region of interest" description="Disordered" evidence="9">
    <location>
        <begin position="228"/>
        <end position="258"/>
    </location>
</feature>
<evidence type="ECO:0000313" key="12">
    <source>
        <dbReference type="Proteomes" id="UP001189429"/>
    </source>
</evidence>
<keyword evidence="7 10" id="KW-0472">Membrane</keyword>
<protein>
    <recommendedName>
        <fullName evidence="13">Sugar phosphate transporter domain-containing protein</fullName>
    </recommendedName>
</protein>
<name>A0ABN9XQM3_9DINO</name>
<evidence type="ECO:0000313" key="11">
    <source>
        <dbReference type="EMBL" id="CAK0900785.1"/>
    </source>
</evidence>
<evidence type="ECO:0000256" key="6">
    <source>
        <dbReference type="ARBA" id="ARBA00023034"/>
    </source>
</evidence>